<evidence type="ECO:0000313" key="2">
    <source>
        <dbReference type="EMBL" id="AZQ45098.1"/>
    </source>
</evidence>
<dbReference type="EMBL" id="CP034549">
    <property type="protein sequence ID" value="AZQ45098.1"/>
    <property type="molecule type" value="Genomic_DNA"/>
</dbReference>
<accession>A0A3S9N129</accession>
<protein>
    <recommendedName>
        <fullName evidence="4">PorT family protein</fullName>
    </recommendedName>
</protein>
<name>A0A3S9N129_9FLAO</name>
<keyword evidence="3" id="KW-1185">Reference proteome</keyword>
<evidence type="ECO:0000313" key="1">
    <source>
        <dbReference type="EMBL" id="AZQ42707.1"/>
    </source>
</evidence>
<dbReference type="AlphaFoldDB" id="A0A3S9N129"/>
<dbReference type="KEGG" id="noj:EJ995_00050"/>
<dbReference type="Proteomes" id="UP000279600">
    <property type="component" value="Chromosome"/>
</dbReference>
<evidence type="ECO:0000313" key="3">
    <source>
        <dbReference type="Proteomes" id="UP000279600"/>
    </source>
</evidence>
<dbReference type="RefSeq" id="WP_126444407.1">
    <property type="nucleotide sequence ID" value="NZ_CP034549.1"/>
</dbReference>
<proteinExistence type="predicted"/>
<organism evidence="2 3">
    <name type="scientific">Nonlabens ponticola</name>
    <dbReference type="NCBI Taxonomy" id="2496866"/>
    <lineage>
        <taxon>Bacteria</taxon>
        <taxon>Pseudomonadati</taxon>
        <taxon>Bacteroidota</taxon>
        <taxon>Flavobacteriia</taxon>
        <taxon>Flavobacteriales</taxon>
        <taxon>Flavobacteriaceae</taxon>
        <taxon>Nonlabens</taxon>
    </lineage>
</organism>
<reference evidence="2 3" key="1">
    <citation type="submission" date="2018-12" db="EMBL/GenBank/DDBJ databases">
        <title>Complete genome of Nonlabens sp. MJ115.</title>
        <authorList>
            <person name="Choi H.S."/>
            <person name="Jung J."/>
        </authorList>
    </citation>
    <scope>NUCLEOTIDE SEQUENCE [LARGE SCALE GENOMIC DNA]</scope>
    <source>
        <strain evidence="2 3">MJ115</strain>
    </source>
</reference>
<sequence length="383" mass="43959">MKNQKLLITLTLSFAGILLSRSQNLKTGVQEGEYYVVTDTVDGKVSKFYYNSEKAFLRSETKRLERIDELKEDRRLYESNQRTELAEKIEKINQRQEQNDAYTAAMASRDKELTAQTYADKIDAYNKLIEAKLKFESTELNYASLGSDGVKLLNNTAMEFEIGKNTNKYKKQIKTTSGLSLGFGYNFIDGNDLGIDDFSYGNNNYFSLGITWITALNKSQTIRWRYGVEYQTQGTELNGNRAFTIDDPDNTQIERLTFNADKAKFRQDQFVFPMHLEFGPRYKKTYEDGRERYYNYDQLKFGIGGYAGFNLSSRLKYKYDLAGADIKQTTINAFDNQVLVYGVDAYVGFDSWSLFGRLGLNDIFQSGSVDGQYVAFGIRLQTD</sequence>
<dbReference type="EMBL" id="CP034549">
    <property type="protein sequence ID" value="AZQ42707.1"/>
    <property type="molecule type" value="Genomic_DNA"/>
</dbReference>
<evidence type="ECO:0008006" key="4">
    <source>
        <dbReference type="Google" id="ProtNLM"/>
    </source>
</evidence>
<gene>
    <name evidence="1" type="ORF">EJ995_00050</name>
    <name evidence="2" type="ORF">EJ995_12970</name>
</gene>
<dbReference type="KEGG" id="noj:EJ995_12970"/>
<dbReference type="OrthoDB" id="1466811at2"/>